<proteinExistence type="predicted"/>
<gene>
    <name evidence="3" type="ORF">AMON00008_LOCUS13065</name>
</gene>
<feature type="domain" description="J" evidence="2">
    <location>
        <begin position="17"/>
        <end position="80"/>
    </location>
</feature>
<reference evidence="3" key="1">
    <citation type="submission" date="2021-01" db="EMBL/GenBank/DDBJ databases">
        <authorList>
            <person name="Corre E."/>
            <person name="Pelletier E."/>
            <person name="Niang G."/>
            <person name="Scheremetjew M."/>
            <person name="Finn R."/>
            <person name="Kale V."/>
            <person name="Holt S."/>
            <person name="Cochrane G."/>
            <person name="Meng A."/>
            <person name="Brown T."/>
            <person name="Cohen L."/>
        </authorList>
    </citation>
    <scope>NUCLEOTIDE SEQUENCE</scope>
    <source>
        <strain evidence="3">CCMP3105</strain>
    </source>
</reference>
<dbReference type="PROSITE" id="PS50076">
    <property type="entry name" value="DNAJ_2"/>
    <property type="match status" value="1"/>
</dbReference>
<dbReference type="InterPro" id="IPR036869">
    <property type="entry name" value="J_dom_sf"/>
</dbReference>
<evidence type="ECO:0000256" key="1">
    <source>
        <dbReference type="SAM" id="MobiDB-lite"/>
    </source>
</evidence>
<dbReference type="Gene3D" id="1.10.287.110">
    <property type="entry name" value="DnaJ domain"/>
    <property type="match status" value="1"/>
</dbReference>
<organism evidence="3">
    <name type="scientific">Alexandrium monilatum</name>
    <dbReference type="NCBI Taxonomy" id="311494"/>
    <lineage>
        <taxon>Eukaryota</taxon>
        <taxon>Sar</taxon>
        <taxon>Alveolata</taxon>
        <taxon>Dinophyceae</taxon>
        <taxon>Gonyaulacales</taxon>
        <taxon>Pyrocystaceae</taxon>
        <taxon>Alexandrium</taxon>
    </lineage>
</organism>
<dbReference type="CDD" id="cd06257">
    <property type="entry name" value="DnaJ"/>
    <property type="match status" value="1"/>
</dbReference>
<accession>A0A7S4Q6T4</accession>
<dbReference type="EMBL" id="HBNR01019690">
    <property type="protein sequence ID" value="CAE4573446.1"/>
    <property type="molecule type" value="Transcribed_RNA"/>
</dbReference>
<evidence type="ECO:0000313" key="3">
    <source>
        <dbReference type="EMBL" id="CAE4573446.1"/>
    </source>
</evidence>
<feature type="compositionally biased region" description="Low complexity" evidence="1">
    <location>
        <begin position="99"/>
        <end position="119"/>
    </location>
</feature>
<feature type="compositionally biased region" description="Basic and acidic residues" evidence="1">
    <location>
        <begin position="477"/>
        <end position="489"/>
    </location>
</feature>
<name>A0A7S4Q6T4_9DINO</name>
<dbReference type="SUPFAM" id="SSF46565">
    <property type="entry name" value="Chaperone J-domain"/>
    <property type="match status" value="1"/>
</dbReference>
<protein>
    <recommendedName>
        <fullName evidence="2">J domain-containing protein</fullName>
    </recommendedName>
</protein>
<dbReference type="SMART" id="SM00271">
    <property type="entry name" value="DnaJ"/>
    <property type="match status" value="1"/>
</dbReference>
<feature type="compositionally biased region" description="Low complexity" evidence="1">
    <location>
        <begin position="1"/>
        <end position="17"/>
    </location>
</feature>
<feature type="region of interest" description="Disordered" evidence="1">
    <location>
        <begin position="1"/>
        <end position="26"/>
    </location>
</feature>
<feature type="compositionally biased region" description="Basic and acidic residues" evidence="1">
    <location>
        <begin position="505"/>
        <end position="514"/>
    </location>
</feature>
<evidence type="ECO:0000259" key="2">
    <source>
        <dbReference type="PROSITE" id="PS50076"/>
    </source>
</evidence>
<sequence length="514" mass="56126">MTSSSSSPSCSTSSSTTALSVLGFRPNDTPSASELRRAYLVRAFACHPDRASRTGINAADATKRFQALQAAYEQLIEAGVDSQRIHAAPAAGAAATGAAGSASSCRAPPRASASQAAAGPEPPEEERAARDALRSTGLRHFVAALLAGPEEAWRRQLLYCGATAPLGKGAGGKHTRQLLWPRPLAVLEAVQAYIQDLVNGVATATEQSQSPTINKDALAQPGLVPSGIWKKGKRFLVQLRFGGLLVTWSGTDAGQSIMARMLIHSIISGVKQKVMACRTVDLDKLSRAVRDAILRAEGVDFEGWPLPLQYGCCIEVTKGKGRLTSTRVHSKYSVSVHRAMRVRRLQQVVLEARASPSTLKTYRRAVAELDRDLSEITVERLSRLWNLVAQLLAVHPRKRKAAESWDLQQVNRAVASRREDMSHPVAQLSLTERIERLERLHKDGALTLAQRNEAVRLELRAEQDRHCQVLTGRAGQRRVDEVPEDGQERRLRKGRGGQDLACSRRQPEVQGRRV</sequence>
<feature type="region of interest" description="Disordered" evidence="1">
    <location>
        <begin position="99"/>
        <end position="130"/>
    </location>
</feature>
<feature type="region of interest" description="Disordered" evidence="1">
    <location>
        <begin position="472"/>
        <end position="514"/>
    </location>
</feature>
<dbReference type="InterPro" id="IPR001623">
    <property type="entry name" value="DnaJ_domain"/>
</dbReference>
<dbReference type="AlphaFoldDB" id="A0A7S4Q6T4"/>